<dbReference type="Gene3D" id="3.40.50.300">
    <property type="entry name" value="P-loop containing nucleotide triphosphate hydrolases"/>
    <property type="match status" value="1"/>
</dbReference>
<proteinExistence type="inferred from homology"/>
<keyword evidence="7" id="KW-1185">Reference proteome</keyword>
<evidence type="ECO:0000313" key="6">
    <source>
        <dbReference type="EMBL" id="KAL1886076.1"/>
    </source>
</evidence>
<protein>
    <recommendedName>
        <fullName evidence="8">P-loop containing nucleoside triphosphate hydrolase protein</fullName>
    </recommendedName>
</protein>
<dbReference type="EMBL" id="JAVDPF010000001">
    <property type="protein sequence ID" value="KAL1886076.1"/>
    <property type="molecule type" value="Genomic_DNA"/>
</dbReference>
<comment type="similarity">
    <text evidence="4">Belongs to the adenylate kinase family.</text>
</comment>
<dbReference type="PANTHER" id="PTHR23359">
    <property type="entry name" value="NUCLEOTIDE KINASE"/>
    <property type="match status" value="1"/>
</dbReference>
<dbReference type="InterPro" id="IPR000850">
    <property type="entry name" value="Adenylat/UMP-CMP_kin"/>
</dbReference>
<dbReference type="Pfam" id="PF00406">
    <property type="entry name" value="ADK"/>
    <property type="match status" value="1"/>
</dbReference>
<evidence type="ECO:0008006" key="8">
    <source>
        <dbReference type="Google" id="ProtNLM"/>
    </source>
</evidence>
<evidence type="ECO:0000256" key="4">
    <source>
        <dbReference type="RuleBase" id="RU003330"/>
    </source>
</evidence>
<sequence length="265" mass="28898">MAGITIPSPPVRRTDDDDAMVITSPPRRHTLDDARFILVIGGPGSGKSTVCARLAADLDLIHVDLDAMLLDLEEYGPEGAAAVVTAAREEGRPVPIGLIMSLLMEKIHRRVEKGDCTFLLDGFPGSISDYFHCARFIEIQHAIHLECSPDSLHFRSVVLPGASVDEEEVDEEEFFLERERIFARRLAQYSSECTQAIHFLGAKGIVSTVAADGMPEEVYGRVKRVVDRFLDDFAPSGDEEDPSASISTTSSSSGDGGVRVFHLDP</sequence>
<dbReference type="InterPro" id="IPR027417">
    <property type="entry name" value="P-loop_NTPase"/>
</dbReference>
<reference evidence="6 7" key="1">
    <citation type="journal article" date="2024" name="IMA Fungus">
        <title>IMA Genome - F19 : A genome assembly and annotation guide to empower mycologists, including annotated draft genome sequences of Ceratocystis pirilliformis, Diaporthe australafricana, Fusarium ophioides, Paecilomyces lecythidis, and Sporothrix stenoceras.</title>
        <authorList>
            <person name="Aylward J."/>
            <person name="Wilson A.M."/>
            <person name="Visagie C.M."/>
            <person name="Spraker J."/>
            <person name="Barnes I."/>
            <person name="Buitendag C."/>
            <person name="Ceriani C."/>
            <person name="Del Mar Angel L."/>
            <person name="du Plessis D."/>
            <person name="Fuchs T."/>
            <person name="Gasser K."/>
            <person name="Kramer D."/>
            <person name="Li W."/>
            <person name="Munsamy K."/>
            <person name="Piso A."/>
            <person name="Price J.L."/>
            <person name="Sonnekus B."/>
            <person name="Thomas C."/>
            <person name="van der Nest A."/>
            <person name="van Dijk A."/>
            <person name="van Heerden A."/>
            <person name="van Vuuren N."/>
            <person name="Yilmaz N."/>
            <person name="Duong T.A."/>
            <person name="van der Merwe N.A."/>
            <person name="Wingfield M.J."/>
            <person name="Wingfield B.D."/>
        </authorList>
    </citation>
    <scope>NUCLEOTIDE SEQUENCE [LARGE SCALE GENOMIC DNA]</scope>
    <source>
        <strain evidence="6 7">CMW 18167</strain>
    </source>
</reference>
<name>A0ABR3YDN1_9EURO</name>
<keyword evidence="1 4" id="KW-0808">Transferase</keyword>
<feature type="region of interest" description="Disordered" evidence="5">
    <location>
        <begin position="234"/>
        <end position="265"/>
    </location>
</feature>
<evidence type="ECO:0000313" key="7">
    <source>
        <dbReference type="Proteomes" id="UP001583193"/>
    </source>
</evidence>
<feature type="compositionally biased region" description="Low complexity" evidence="5">
    <location>
        <begin position="243"/>
        <end position="253"/>
    </location>
</feature>
<comment type="caution">
    <text evidence="6">The sequence shown here is derived from an EMBL/GenBank/DDBJ whole genome shotgun (WGS) entry which is preliminary data.</text>
</comment>
<keyword evidence="2" id="KW-0547">Nucleotide-binding</keyword>
<organism evidence="6 7">
    <name type="scientific">Paecilomyces lecythidis</name>
    <dbReference type="NCBI Taxonomy" id="3004212"/>
    <lineage>
        <taxon>Eukaryota</taxon>
        <taxon>Fungi</taxon>
        <taxon>Dikarya</taxon>
        <taxon>Ascomycota</taxon>
        <taxon>Pezizomycotina</taxon>
        <taxon>Eurotiomycetes</taxon>
        <taxon>Eurotiomycetidae</taxon>
        <taxon>Eurotiales</taxon>
        <taxon>Thermoascaceae</taxon>
        <taxon>Paecilomyces</taxon>
    </lineage>
</organism>
<evidence type="ECO:0000256" key="1">
    <source>
        <dbReference type="ARBA" id="ARBA00022679"/>
    </source>
</evidence>
<dbReference type="SUPFAM" id="SSF52540">
    <property type="entry name" value="P-loop containing nucleoside triphosphate hydrolases"/>
    <property type="match status" value="1"/>
</dbReference>
<evidence type="ECO:0000256" key="2">
    <source>
        <dbReference type="ARBA" id="ARBA00022741"/>
    </source>
</evidence>
<evidence type="ECO:0000256" key="5">
    <source>
        <dbReference type="SAM" id="MobiDB-lite"/>
    </source>
</evidence>
<keyword evidence="3 4" id="KW-0418">Kinase</keyword>
<accession>A0ABR3YDN1</accession>
<evidence type="ECO:0000256" key="3">
    <source>
        <dbReference type="ARBA" id="ARBA00022777"/>
    </source>
</evidence>
<dbReference type="PRINTS" id="PR00094">
    <property type="entry name" value="ADENYLTKNASE"/>
</dbReference>
<dbReference type="Proteomes" id="UP001583193">
    <property type="component" value="Unassembled WGS sequence"/>
</dbReference>
<gene>
    <name evidence="6" type="ORF">Plec18167_000002</name>
</gene>